<dbReference type="SUPFAM" id="SSF46626">
    <property type="entry name" value="Cytochrome c"/>
    <property type="match status" value="2"/>
</dbReference>
<keyword evidence="12 19" id="KW-0375">Hydrogen ion transport</keyword>
<dbReference type="GO" id="GO:0016491">
    <property type="term" value="F:oxidoreductase activity"/>
    <property type="evidence" value="ECO:0007669"/>
    <property type="project" value="UniProtKB-KW"/>
</dbReference>
<evidence type="ECO:0000256" key="1">
    <source>
        <dbReference type="ARBA" id="ARBA00004533"/>
    </source>
</evidence>
<comment type="pathway">
    <text evidence="2 19">Energy metabolism; oxidative phosphorylation.</text>
</comment>
<keyword evidence="15 19" id="KW-0560">Oxidoreductase</keyword>
<dbReference type="InterPro" id="IPR038414">
    <property type="entry name" value="CcoP_N_sf"/>
</dbReference>
<protein>
    <recommendedName>
        <fullName evidence="19">Cbb3-type cytochrome c oxidase subunit</fullName>
    </recommendedName>
</protein>
<organism evidence="24 25">
    <name type="scientific">Magnetospirillum moscoviense</name>
    <dbReference type="NCBI Taxonomy" id="1437059"/>
    <lineage>
        <taxon>Bacteria</taxon>
        <taxon>Pseudomonadati</taxon>
        <taxon>Pseudomonadota</taxon>
        <taxon>Alphaproteobacteria</taxon>
        <taxon>Rhodospirillales</taxon>
        <taxon>Rhodospirillaceae</taxon>
        <taxon>Magnetospirillum</taxon>
    </lineage>
</organism>
<keyword evidence="25" id="KW-1185">Reference proteome</keyword>
<gene>
    <name evidence="24" type="ORF">A6A05_09030</name>
</gene>
<comment type="cofactor">
    <cofactor evidence="19 21">
        <name>heme c</name>
        <dbReference type="ChEBI" id="CHEBI:61717"/>
    </cofactor>
    <text evidence="19 21">Binds 2 heme C groups per subunit.</text>
</comment>
<accession>A0A178MV68</accession>
<keyword evidence="16 19" id="KW-0408">Iron</keyword>
<dbReference type="AlphaFoldDB" id="A0A178MV68"/>
<feature type="domain" description="Cytochrome c" evidence="23">
    <location>
        <begin position="203"/>
        <end position="284"/>
    </location>
</feature>
<dbReference type="GO" id="GO:0020037">
    <property type="term" value="F:heme binding"/>
    <property type="evidence" value="ECO:0007669"/>
    <property type="project" value="InterPro"/>
</dbReference>
<dbReference type="InterPro" id="IPR050597">
    <property type="entry name" value="Cytochrome_c_Oxidase_Subunit"/>
</dbReference>
<dbReference type="InterPro" id="IPR009056">
    <property type="entry name" value="Cyt_c-like_dom"/>
</dbReference>
<keyword evidence="4 19" id="KW-0813">Transport</keyword>
<comment type="function">
    <text evidence="19">C-type cytochrome. Part of the cbb3-type cytochrome c oxidase complex.</text>
</comment>
<evidence type="ECO:0000256" key="6">
    <source>
        <dbReference type="ARBA" id="ARBA00022519"/>
    </source>
</evidence>
<evidence type="ECO:0000256" key="11">
    <source>
        <dbReference type="ARBA" id="ARBA00022737"/>
    </source>
</evidence>
<dbReference type="Gene3D" id="1.10.760.10">
    <property type="entry name" value="Cytochrome c-like domain"/>
    <property type="match status" value="2"/>
</dbReference>
<dbReference type="GO" id="GO:0005886">
    <property type="term" value="C:plasma membrane"/>
    <property type="evidence" value="ECO:0007669"/>
    <property type="project" value="UniProtKB-SubCell"/>
</dbReference>
<dbReference type="PANTHER" id="PTHR33751:SF1">
    <property type="entry name" value="CBB3-TYPE CYTOCHROME C OXIDASE SUBUNIT FIXP"/>
    <property type="match status" value="1"/>
</dbReference>
<dbReference type="UniPathway" id="UPA00705"/>
<evidence type="ECO:0000259" key="23">
    <source>
        <dbReference type="PROSITE" id="PS51007"/>
    </source>
</evidence>
<evidence type="ECO:0000313" key="25">
    <source>
        <dbReference type="Proteomes" id="UP000078543"/>
    </source>
</evidence>
<dbReference type="Pfam" id="PF00034">
    <property type="entry name" value="Cytochrom_C"/>
    <property type="match status" value="1"/>
</dbReference>
<feature type="binding site" description="axial binding residue" evidence="20">
    <location>
        <position position="125"/>
    </location>
    <ligand>
        <name>heme c</name>
        <dbReference type="ChEBI" id="CHEBI:61717"/>
        <label>1</label>
    </ligand>
    <ligandPart>
        <name>Fe</name>
        <dbReference type="ChEBI" id="CHEBI:18248"/>
    </ligandPart>
</feature>
<name>A0A178MV68_9PROT</name>
<dbReference type="InterPro" id="IPR008168">
    <property type="entry name" value="Cyt_C_IC"/>
</dbReference>
<dbReference type="InterPro" id="IPR032858">
    <property type="entry name" value="CcoP_N"/>
</dbReference>
<dbReference type="EMBL" id="LWQU01000122">
    <property type="protein sequence ID" value="OAN54183.1"/>
    <property type="molecule type" value="Genomic_DNA"/>
</dbReference>
<proteinExistence type="inferred from homology"/>
<feature type="binding site" description="axial binding residue" evidence="20">
    <location>
        <position position="173"/>
    </location>
    <ligand>
        <name>heme c</name>
        <dbReference type="ChEBI" id="CHEBI:61717"/>
        <label>2</label>
    </ligand>
    <ligandPart>
        <name>Fe</name>
        <dbReference type="ChEBI" id="CHEBI:18248"/>
    </ligandPart>
</feature>
<keyword evidence="6 19" id="KW-0997">Cell inner membrane</keyword>
<dbReference type="PANTHER" id="PTHR33751">
    <property type="entry name" value="CBB3-TYPE CYTOCHROME C OXIDASE SUBUNIT FIXP"/>
    <property type="match status" value="1"/>
</dbReference>
<dbReference type="OrthoDB" id="9811281at2"/>
<evidence type="ECO:0000313" key="24">
    <source>
        <dbReference type="EMBL" id="OAN54183.1"/>
    </source>
</evidence>
<feature type="binding site" description="axial binding residue" evidence="20">
    <location>
        <position position="261"/>
    </location>
    <ligand>
        <name>heme c</name>
        <dbReference type="ChEBI" id="CHEBI:61717"/>
        <label>1</label>
    </ligand>
    <ligandPart>
        <name>Fe</name>
        <dbReference type="ChEBI" id="CHEBI:18248"/>
    </ligandPart>
</feature>
<dbReference type="Pfam" id="PF14715">
    <property type="entry name" value="FixP_N"/>
    <property type="match status" value="1"/>
</dbReference>
<evidence type="ECO:0000256" key="9">
    <source>
        <dbReference type="ARBA" id="ARBA00022692"/>
    </source>
</evidence>
<dbReference type="InterPro" id="IPR004678">
    <property type="entry name" value="Cyt_c_oxidase_cbb3_su3"/>
</dbReference>
<evidence type="ECO:0000256" key="13">
    <source>
        <dbReference type="ARBA" id="ARBA00022982"/>
    </source>
</evidence>
<evidence type="ECO:0000256" key="10">
    <source>
        <dbReference type="ARBA" id="ARBA00022723"/>
    </source>
</evidence>
<evidence type="ECO:0000256" key="5">
    <source>
        <dbReference type="ARBA" id="ARBA00022475"/>
    </source>
</evidence>
<reference evidence="24 25" key="1">
    <citation type="submission" date="2016-04" db="EMBL/GenBank/DDBJ databases">
        <title>Draft genome sequence of freshwater magnetotactic bacteria Magnetospirillum marisnigri SP-1 and Magnetospirillum moscoviense BB-1.</title>
        <authorList>
            <person name="Koziaeva V."/>
            <person name="Dziuba M.V."/>
            <person name="Ivanov T.M."/>
            <person name="Kuznetsov B."/>
            <person name="Grouzdev D.S."/>
        </authorList>
    </citation>
    <scope>NUCLEOTIDE SEQUENCE [LARGE SCALE GENOMIC DNA]</scope>
    <source>
        <strain evidence="24 25">BB-1</strain>
    </source>
</reference>
<dbReference type="GO" id="GO:0005506">
    <property type="term" value="F:iron ion binding"/>
    <property type="evidence" value="ECO:0007669"/>
    <property type="project" value="InterPro"/>
</dbReference>
<keyword evidence="7 19" id="KW-0349">Heme</keyword>
<evidence type="ECO:0000256" key="17">
    <source>
        <dbReference type="ARBA" id="ARBA00023065"/>
    </source>
</evidence>
<comment type="subcellular location">
    <subcellularLocation>
        <location evidence="1 19">Cell inner membrane</location>
    </subcellularLocation>
</comment>
<dbReference type="Proteomes" id="UP000078543">
    <property type="component" value="Unassembled WGS sequence"/>
</dbReference>
<keyword evidence="10 19" id="KW-0479">Metal-binding</keyword>
<dbReference type="GO" id="GO:1902600">
    <property type="term" value="P:proton transmembrane transport"/>
    <property type="evidence" value="ECO:0007669"/>
    <property type="project" value="UniProtKB-KW"/>
</dbReference>
<keyword evidence="8 19" id="KW-0679">Respiratory chain</keyword>
<evidence type="ECO:0000256" key="18">
    <source>
        <dbReference type="ARBA" id="ARBA00023136"/>
    </source>
</evidence>
<comment type="similarity">
    <text evidence="3 19">Belongs to the CcoP / FixP family.</text>
</comment>
<dbReference type="NCBIfam" id="TIGR00782">
    <property type="entry name" value="ccoP"/>
    <property type="match status" value="1"/>
</dbReference>
<evidence type="ECO:0000256" key="12">
    <source>
        <dbReference type="ARBA" id="ARBA00022781"/>
    </source>
</evidence>
<dbReference type="RefSeq" id="WP_068498575.1">
    <property type="nucleotide sequence ID" value="NZ_LWQU01000122.1"/>
</dbReference>
<evidence type="ECO:0000256" key="4">
    <source>
        <dbReference type="ARBA" id="ARBA00022448"/>
    </source>
</evidence>
<keyword evidence="9 22" id="KW-0812">Transmembrane</keyword>
<evidence type="ECO:0000256" key="20">
    <source>
        <dbReference type="PIRSR" id="PIRSR000006-1"/>
    </source>
</evidence>
<feature type="domain" description="Cytochrome c" evidence="23">
    <location>
        <begin position="108"/>
        <end position="198"/>
    </location>
</feature>
<evidence type="ECO:0000256" key="14">
    <source>
        <dbReference type="ARBA" id="ARBA00022989"/>
    </source>
</evidence>
<sequence length="287" mass="30749">MASMEKDSVSGQMTTGHEWDGIKELNTPLPKWWVYVFWACVLWAIGYWIAMPAWPTPTGYTQGMLNYSSRANVAEDLKAQQASRAQWMAKLQNASPEDIVKDKALLNFAQSAGKGLFGENCSACHGAGGVGVPGAYPRLADDEWIWGGSLADIEQTIKFGVRNAHPDSRQSEMLPFGTGDAMSADQVSQLADYVVSLSAKTPAAGSPGEALFAERCSACHQEGGVGMKDLGAPALNNNIWLYKGGKEGVIAQITKPKHGSMPAWTERLDAGTIKVLAVYVHSLGGGK</sequence>
<dbReference type="Gene3D" id="6.10.280.130">
    <property type="match status" value="1"/>
</dbReference>
<evidence type="ECO:0000256" key="8">
    <source>
        <dbReference type="ARBA" id="ARBA00022660"/>
    </source>
</evidence>
<evidence type="ECO:0000256" key="21">
    <source>
        <dbReference type="PIRSR" id="PIRSR000006-2"/>
    </source>
</evidence>
<evidence type="ECO:0000256" key="19">
    <source>
        <dbReference type="PIRNR" id="PIRNR000006"/>
    </source>
</evidence>
<evidence type="ECO:0000256" key="16">
    <source>
        <dbReference type="ARBA" id="ARBA00023004"/>
    </source>
</evidence>
<evidence type="ECO:0000256" key="22">
    <source>
        <dbReference type="SAM" id="Phobius"/>
    </source>
</evidence>
<keyword evidence="14 22" id="KW-1133">Transmembrane helix</keyword>
<keyword evidence="17 19" id="KW-0406">Ion transport</keyword>
<dbReference type="PRINTS" id="PR00605">
    <property type="entry name" value="CYTCHROMECIC"/>
</dbReference>
<comment type="caution">
    <text evidence="24">The sequence shown here is derived from an EMBL/GenBank/DDBJ whole genome shotgun (WGS) entry which is preliminary data.</text>
</comment>
<evidence type="ECO:0000256" key="7">
    <source>
        <dbReference type="ARBA" id="ARBA00022617"/>
    </source>
</evidence>
<feature type="binding site" description="covalent" evidence="21">
    <location>
        <position position="219"/>
    </location>
    <ligand>
        <name>heme c</name>
        <dbReference type="ChEBI" id="CHEBI:61717"/>
        <label>2</label>
    </ligand>
</feature>
<evidence type="ECO:0000256" key="15">
    <source>
        <dbReference type="ARBA" id="ARBA00023002"/>
    </source>
</evidence>
<feature type="binding site" description="axial binding residue" evidence="20">
    <location>
        <position position="220"/>
    </location>
    <ligand>
        <name>heme c</name>
        <dbReference type="ChEBI" id="CHEBI:61717"/>
        <label>2</label>
    </ligand>
    <ligandPart>
        <name>Fe</name>
        <dbReference type="ChEBI" id="CHEBI:18248"/>
    </ligandPart>
</feature>
<dbReference type="STRING" id="1437059.A6A05_09030"/>
<keyword evidence="11" id="KW-0677">Repeat</keyword>
<feature type="binding site" description="covalent" evidence="21">
    <location>
        <position position="124"/>
    </location>
    <ligand>
        <name>heme c</name>
        <dbReference type="ChEBI" id="CHEBI:61717"/>
        <label>1</label>
    </ligand>
</feature>
<comment type="subunit">
    <text evidence="19">Component of the cbb3-type cytochrome c oxidase.</text>
</comment>
<feature type="transmembrane region" description="Helical" evidence="22">
    <location>
        <begin position="32"/>
        <end position="50"/>
    </location>
</feature>
<keyword evidence="5 19" id="KW-1003">Cell membrane</keyword>
<dbReference type="Pfam" id="PF13442">
    <property type="entry name" value="Cytochrome_CBB3"/>
    <property type="match status" value="1"/>
</dbReference>
<dbReference type="GO" id="GO:0009055">
    <property type="term" value="F:electron transfer activity"/>
    <property type="evidence" value="ECO:0007669"/>
    <property type="project" value="InterPro"/>
</dbReference>
<dbReference type="PROSITE" id="PS51007">
    <property type="entry name" value="CYTC"/>
    <property type="match status" value="2"/>
</dbReference>
<dbReference type="InterPro" id="IPR036909">
    <property type="entry name" value="Cyt_c-like_dom_sf"/>
</dbReference>
<dbReference type="GO" id="GO:0006119">
    <property type="term" value="P:oxidative phosphorylation"/>
    <property type="evidence" value="ECO:0007669"/>
    <property type="project" value="UniProtKB-UniPathway"/>
</dbReference>
<feature type="binding site" description="covalent" evidence="21">
    <location>
        <position position="121"/>
    </location>
    <ligand>
        <name>heme c</name>
        <dbReference type="ChEBI" id="CHEBI:61717"/>
        <label>1</label>
    </ligand>
</feature>
<evidence type="ECO:0000256" key="3">
    <source>
        <dbReference type="ARBA" id="ARBA00006113"/>
    </source>
</evidence>
<keyword evidence="18 19" id="KW-0472">Membrane</keyword>
<evidence type="ECO:0000256" key="2">
    <source>
        <dbReference type="ARBA" id="ARBA00004673"/>
    </source>
</evidence>
<keyword evidence="13 19" id="KW-0249">Electron transport</keyword>
<feature type="binding site" description="covalent" evidence="21">
    <location>
        <position position="216"/>
    </location>
    <ligand>
        <name>heme c</name>
        <dbReference type="ChEBI" id="CHEBI:61717"/>
        <label>2</label>
    </ligand>
</feature>
<dbReference type="PIRSF" id="PIRSF000006">
    <property type="entry name" value="Cbb3-Cox_fixP"/>
    <property type="match status" value="1"/>
</dbReference>